<protein>
    <submittedName>
        <fullName evidence="10">2-octaprenyl-6-methoxyphenyl hydroxylase</fullName>
        <ecNumber evidence="10">1.14.13.-</ecNumber>
    </submittedName>
</protein>
<dbReference type="PANTHER" id="PTHR43876:SF8">
    <property type="entry name" value="2-OCTAPRENYL-6-METHOXYPHENOL HYDROXYLASE"/>
    <property type="match status" value="1"/>
</dbReference>
<evidence type="ECO:0000256" key="7">
    <source>
        <dbReference type="ARBA" id="ARBA00023033"/>
    </source>
</evidence>
<dbReference type="NCBIfam" id="TIGR01984">
    <property type="entry name" value="UbiH"/>
    <property type="match status" value="1"/>
</dbReference>
<keyword evidence="12" id="KW-1185">Reference proteome</keyword>
<dbReference type="GO" id="GO:0071949">
    <property type="term" value="F:FAD binding"/>
    <property type="evidence" value="ECO:0007669"/>
    <property type="project" value="InterPro"/>
</dbReference>
<dbReference type="Proteomes" id="UP001196379">
    <property type="component" value="Unassembled WGS sequence"/>
</dbReference>
<evidence type="ECO:0000256" key="6">
    <source>
        <dbReference type="ARBA" id="ARBA00023002"/>
    </source>
</evidence>
<dbReference type="Gene3D" id="3.50.50.60">
    <property type="entry name" value="FAD/NAD(P)-binding domain"/>
    <property type="match status" value="2"/>
</dbReference>
<dbReference type="GO" id="GO:0008681">
    <property type="term" value="F:2-octaprenyl-6-methoxyphenol hydroxylase activity"/>
    <property type="evidence" value="ECO:0007669"/>
    <property type="project" value="InterPro"/>
</dbReference>
<dbReference type="Pfam" id="PF01494">
    <property type="entry name" value="FAD_binding_3"/>
    <property type="match status" value="1"/>
</dbReference>
<gene>
    <name evidence="10" type="primary">ubiH</name>
    <name evidence="10" type="synonym">visB</name>
    <name evidence="9" type="ORF">HT657_07140</name>
    <name evidence="10" type="ORF">HT672_05315</name>
</gene>
<keyword evidence="4" id="KW-0285">Flavoprotein</keyword>
<dbReference type="OrthoDB" id="9769565at2"/>
<dbReference type="InterPro" id="IPR011295">
    <property type="entry name" value="UbiH"/>
</dbReference>
<feature type="domain" description="FAD-binding" evidence="8">
    <location>
        <begin position="12"/>
        <end position="363"/>
    </location>
</feature>
<dbReference type="EMBL" id="JABUMC010000009">
    <property type="protein sequence ID" value="MBV6546707.1"/>
    <property type="molecule type" value="Genomic_DNA"/>
</dbReference>
<dbReference type="InterPro" id="IPR036188">
    <property type="entry name" value="FAD/NAD-bd_sf"/>
</dbReference>
<sequence length="406" mass="44408">MAEWSETREKLDADVVIVGGAITGSILALALSSATAHQLNIVIIEKSPLNYAEQGGFDARSIALAYGSLQKLAKIEPLVGRNLAERIRKIATSIQQIHVSDQNHFGKTTLKADELALPQLGVVVELATLGEQLNQLIAQQPNIQIFCPDTIVKIERDLTACQITLQSNKQITTSLLVAADGIQSQIAQQCGVSTDCIRDYQQSAIIANVKTTAPHDNQAFERFTKQGPFALLPLADNTMSLVWCLQDPTQAMAMSDTDFLQDIQQQFGWKLGKFTQVSKRFVYPLSSQKASSHIHHRLAIVGNASQLLHPVAGQGFNLGMRDLFTLANLVGQAFEGKQDLGGSTLLNEYAQQRSADQQRIMQTTSGLITLFSCDFLPIQVARNLGLITLNHAKPLRNFVAHQAVGW</sequence>
<evidence type="ECO:0000313" key="11">
    <source>
        <dbReference type="Proteomes" id="UP000732858"/>
    </source>
</evidence>
<dbReference type="PRINTS" id="PR00420">
    <property type="entry name" value="RNGMNOXGNASE"/>
</dbReference>
<dbReference type="InterPro" id="IPR051205">
    <property type="entry name" value="UbiH/COQ6_monooxygenase"/>
</dbReference>
<evidence type="ECO:0000256" key="5">
    <source>
        <dbReference type="ARBA" id="ARBA00022827"/>
    </source>
</evidence>
<dbReference type="EC" id="1.14.13.-" evidence="10"/>
<proteinExistence type="inferred from homology"/>
<dbReference type="NCBIfam" id="NF004356">
    <property type="entry name" value="PRK05732.1"/>
    <property type="match status" value="1"/>
</dbReference>
<dbReference type="InterPro" id="IPR002938">
    <property type="entry name" value="FAD-bd"/>
</dbReference>
<reference evidence="10 12" key="1">
    <citation type="journal article" date="2021" name="Mol. Ecol.">
        <title>Polar bear-adapted Ursidibacter maritimus are remarkably conserved after generations in captivity.</title>
        <authorList>
            <person name="Espinosa-Gongora C."/>
            <person name="Hansen M.J."/>
            <person name="Bertelsen M.F."/>
            <person name="Bojesen A.M."/>
        </authorList>
    </citation>
    <scope>NUCLEOTIDE SEQUENCE</scope>
    <source>
        <strain evidence="10">Pb43105x</strain>
        <strain evidence="9 12">Pb43106</strain>
    </source>
</reference>
<evidence type="ECO:0000256" key="2">
    <source>
        <dbReference type="ARBA" id="ARBA00004749"/>
    </source>
</evidence>
<keyword evidence="6 10" id="KW-0560">Oxidoreductase</keyword>
<keyword evidence="7" id="KW-0503">Monooxygenase</keyword>
<dbReference type="PROSITE" id="PS01304">
    <property type="entry name" value="UBIH"/>
    <property type="match status" value="1"/>
</dbReference>
<evidence type="ECO:0000313" key="12">
    <source>
        <dbReference type="Proteomes" id="UP001196379"/>
    </source>
</evidence>
<comment type="pathway">
    <text evidence="2">Cofactor biosynthesis; ubiquinone biosynthesis.</text>
</comment>
<evidence type="ECO:0000313" key="10">
    <source>
        <dbReference type="EMBL" id="MBV6546707.1"/>
    </source>
</evidence>
<dbReference type="GeneID" id="65549630"/>
<evidence type="ECO:0000256" key="4">
    <source>
        <dbReference type="ARBA" id="ARBA00022630"/>
    </source>
</evidence>
<keyword evidence="5" id="KW-0274">FAD</keyword>
<dbReference type="EMBL" id="JABULY010000003">
    <property type="protein sequence ID" value="MBV6531908.1"/>
    <property type="molecule type" value="Genomic_DNA"/>
</dbReference>
<comment type="similarity">
    <text evidence="3">Belongs to the UbiH/COQ6 family.</text>
</comment>
<evidence type="ECO:0000256" key="1">
    <source>
        <dbReference type="ARBA" id="ARBA00001974"/>
    </source>
</evidence>
<dbReference type="Proteomes" id="UP000732858">
    <property type="component" value="Unassembled WGS sequence"/>
</dbReference>
<organism evidence="10 11">
    <name type="scientific">Ursidibacter maritimus</name>
    <dbReference type="NCBI Taxonomy" id="1331689"/>
    <lineage>
        <taxon>Bacteria</taxon>
        <taxon>Pseudomonadati</taxon>
        <taxon>Pseudomonadota</taxon>
        <taxon>Gammaproteobacteria</taxon>
        <taxon>Pasteurellales</taxon>
        <taxon>Pasteurellaceae</taxon>
        <taxon>Ursidibacter</taxon>
    </lineage>
</organism>
<dbReference type="PANTHER" id="PTHR43876">
    <property type="entry name" value="UBIQUINONE BIOSYNTHESIS MONOOXYGENASE COQ6, MITOCHONDRIAL"/>
    <property type="match status" value="1"/>
</dbReference>
<dbReference type="SUPFAM" id="SSF51905">
    <property type="entry name" value="FAD/NAD(P)-binding domain"/>
    <property type="match status" value="1"/>
</dbReference>
<accession>A0A949T5F0</accession>
<comment type="caution">
    <text evidence="10">The sequence shown here is derived from an EMBL/GenBank/DDBJ whole genome shotgun (WGS) entry which is preliminary data.</text>
</comment>
<dbReference type="AlphaFoldDB" id="A0A949T5F0"/>
<evidence type="ECO:0000259" key="8">
    <source>
        <dbReference type="Pfam" id="PF01494"/>
    </source>
</evidence>
<evidence type="ECO:0000256" key="3">
    <source>
        <dbReference type="ARBA" id="ARBA00005349"/>
    </source>
</evidence>
<dbReference type="InterPro" id="IPR018168">
    <property type="entry name" value="Ubi_Hdrlase_CS"/>
</dbReference>
<evidence type="ECO:0000313" key="9">
    <source>
        <dbReference type="EMBL" id="MBV6531908.1"/>
    </source>
</evidence>
<dbReference type="NCBIfam" id="TIGR01988">
    <property type="entry name" value="Ubi-OHases"/>
    <property type="match status" value="1"/>
</dbReference>
<dbReference type="RefSeq" id="WP_157403692.1">
    <property type="nucleotide sequence ID" value="NZ_JABULY010000003.1"/>
</dbReference>
<name>A0A949T5F0_9PAST</name>
<comment type="cofactor">
    <cofactor evidence="1">
        <name>FAD</name>
        <dbReference type="ChEBI" id="CHEBI:57692"/>
    </cofactor>
</comment>
<dbReference type="GO" id="GO:0006744">
    <property type="term" value="P:ubiquinone biosynthetic process"/>
    <property type="evidence" value="ECO:0007669"/>
    <property type="project" value="InterPro"/>
</dbReference>
<dbReference type="InterPro" id="IPR010971">
    <property type="entry name" value="UbiH/COQ6"/>
</dbReference>